<keyword evidence="1" id="KW-0812">Transmembrane</keyword>
<gene>
    <name evidence="2" type="ORF">B1992_14385</name>
</gene>
<comment type="caution">
    <text evidence="2">The sequence shown here is derived from an EMBL/GenBank/DDBJ whole genome shotgun (WGS) entry which is preliminary data.</text>
</comment>
<protein>
    <submittedName>
        <fullName evidence="2">Type IV pilin accessory protein</fullName>
    </submittedName>
</protein>
<keyword evidence="1" id="KW-0472">Membrane</keyword>
<dbReference type="EMBL" id="MWIP01000022">
    <property type="protein sequence ID" value="KAF1684812.1"/>
    <property type="molecule type" value="Genomic_DNA"/>
</dbReference>
<feature type="transmembrane region" description="Helical" evidence="1">
    <location>
        <begin position="43"/>
        <end position="62"/>
    </location>
</feature>
<dbReference type="Proteomes" id="UP000462066">
    <property type="component" value="Unassembled WGS sequence"/>
</dbReference>
<evidence type="ECO:0000313" key="3">
    <source>
        <dbReference type="Proteomes" id="UP000462066"/>
    </source>
</evidence>
<feature type="transmembrane region" description="Helical" evidence="1">
    <location>
        <begin position="74"/>
        <end position="93"/>
    </location>
</feature>
<reference evidence="2 3" key="1">
    <citation type="submission" date="2017-10" db="EMBL/GenBank/DDBJ databases">
        <title>Whole genome sequencing of Pseudoxanthomonas broegbernensis DSM 12573(T).</title>
        <authorList>
            <person name="Kumar S."/>
            <person name="Bansal K."/>
            <person name="Kaur A."/>
            <person name="Patil P."/>
            <person name="Sharma S."/>
            <person name="Patil P.B."/>
        </authorList>
    </citation>
    <scope>NUCLEOTIDE SEQUENCE [LARGE SCALE GENOMIC DNA]</scope>
    <source>
        <strain evidence="2 3">DSM 12573</strain>
    </source>
</reference>
<dbReference type="AlphaFoldDB" id="A0A7V8GK41"/>
<organism evidence="2 3">
    <name type="scientific">Pseudoxanthomonas broegbernensis</name>
    <dbReference type="NCBI Taxonomy" id="83619"/>
    <lineage>
        <taxon>Bacteria</taxon>
        <taxon>Pseudomonadati</taxon>
        <taxon>Pseudomonadota</taxon>
        <taxon>Gammaproteobacteria</taxon>
        <taxon>Lysobacterales</taxon>
        <taxon>Lysobacteraceae</taxon>
        <taxon>Pseudoxanthomonas</taxon>
    </lineage>
</organism>
<proteinExistence type="predicted"/>
<sequence>MNRWKAFALHLLLSLILISGIALAALLIWYPHGLYRISGLDRLMLVMLCIDVTAGPLLTLMIYKPGKWGLRFDLKVIALVQAAFLAYGLHTLWQSRPVFLVGTDVRFTLVSAADIDPEDLAKAARPEWRRLPWNGPHLVGVLPPADPEQREALLKTFMKTGRDQEQLPDQYRPYAEVAPVILGKAQPLEGQEAARIGPDARGLPIYSRDDDAWMSIDPKTGEPGKVVRP</sequence>
<evidence type="ECO:0000313" key="2">
    <source>
        <dbReference type="EMBL" id="KAF1684812.1"/>
    </source>
</evidence>
<keyword evidence="1" id="KW-1133">Transmembrane helix</keyword>
<evidence type="ECO:0000256" key="1">
    <source>
        <dbReference type="SAM" id="Phobius"/>
    </source>
</evidence>
<keyword evidence="3" id="KW-1185">Reference proteome</keyword>
<dbReference type="RefSeq" id="WP_162312203.1">
    <property type="nucleotide sequence ID" value="NZ_JACHGU010000012.1"/>
</dbReference>
<name>A0A7V8GK41_9GAMM</name>
<accession>A0A7V8GK41</accession>